<dbReference type="PANTHER" id="PTHR33824">
    <property type="entry name" value="POLYKETIDE CYCLASE/DEHYDRASE AND LIPID TRANSPORT SUPERFAMILY PROTEIN"/>
    <property type="match status" value="1"/>
</dbReference>
<feature type="compositionally biased region" description="Basic residues" evidence="1">
    <location>
        <begin position="337"/>
        <end position="347"/>
    </location>
</feature>
<evidence type="ECO:0000256" key="1">
    <source>
        <dbReference type="SAM" id="MobiDB-lite"/>
    </source>
</evidence>
<organism evidence="3 4">
    <name type="scientific">Prauserella muralis</name>
    <dbReference type="NCBI Taxonomy" id="588067"/>
    <lineage>
        <taxon>Bacteria</taxon>
        <taxon>Bacillati</taxon>
        <taxon>Actinomycetota</taxon>
        <taxon>Actinomycetes</taxon>
        <taxon>Pseudonocardiales</taxon>
        <taxon>Pseudonocardiaceae</taxon>
        <taxon>Prauserella</taxon>
    </lineage>
</organism>
<dbReference type="Proteomes" id="UP000249915">
    <property type="component" value="Unassembled WGS sequence"/>
</dbReference>
<feature type="compositionally biased region" description="Polar residues" evidence="1">
    <location>
        <begin position="1"/>
        <end position="10"/>
    </location>
</feature>
<feature type="domain" description="Coenzyme Q-binding protein COQ10 START" evidence="2">
    <location>
        <begin position="135"/>
        <end position="255"/>
    </location>
</feature>
<feature type="region of interest" description="Disordered" evidence="1">
    <location>
        <begin position="277"/>
        <end position="347"/>
    </location>
</feature>
<evidence type="ECO:0000259" key="2">
    <source>
        <dbReference type="Pfam" id="PF03364"/>
    </source>
</evidence>
<accession>A0A2V4AIP9</accession>
<dbReference type="OrthoDB" id="3695445at2"/>
<name>A0A2V4AIP9_9PSEU</name>
<comment type="caution">
    <text evidence="3">The sequence shown here is derived from an EMBL/GenBank/DDBJ whole genome shotgun (WGS) entry which is preliminary data.</text>
</comment>
<dbReference type="RefSeq" id="WP_112284984.1">
    <property type="nucleotide sequence ID" value="NZ_MASW01000007.1"/>
</dbReference>
<feature type="compositionally biased region" description="Low complexity" evidence="1">
    <location>
        <begin position="18"/>
        <end position="35"/>
    </location>
</feature>
<evidence type="ECO:0000313" key="3">
    <source>
        <dbReference type="EMBL" id="PXY19056.1"/>
    </source>
</evidence>
<proteinExistence type="predicted"/>
<reference evidence="3 4" key="1">
    <citation type="submission" date="2016-07" db="EMBL/GenBank/DDBJ databases">
        <title>Draft genome sequence of Prauserella muralis DSM 45305, isolated from a mould-covered wall in an indoor environment.</title>
        <authorList>
            <person name="Ruckert C."/>
            <person name="Albersmeier A."/>
            <person name="Jiang C.-L."/>
            <person name="Jiang Y."/>
            <person name="Kalinowski J."/>
            <person name="Schneider O."/>
            <person name="Winkler A."/>
            <person name="Zotchev S.B."/>
        </authorList>
    </citation>
    <scope>NUCLEOTIDE SEQUENCE [LARGE SCALE GENOMIC DNA]</scope>
    <source>
        <strain evidence="3 4">DSM 45305</strain>
    </source>
</reference>
<feature type="compositionally biased region" description="Acidic residues" evidence="1">
    <location>
        <begin position="283"/>
        <end position="332"/>
    </location>
</feature>
<gene>
    <name evidence="3" type="ORF">BAY60_30035</name>
</gene>
<dbReference type="PANTHER" id="PTHR33824:SF7">
    <property type="entry name" value="POLYKETIDE CYCLASE_DEHYDRASE AND LIPID TRANSPORT SUPERFAMILY PROTEIN"/>
    <property type="match status" value="1"/>
</dbReference>
<feature type="region of interest" description="Disordered" evidence="1">
    <location>
        <begin position="1"/>
        <end position="38"/>
    </location>
</feature>
<dbReference type="Pfam" id="PF03364">
    <property type="entry name" value="Polyketide_cyc"/>
    <property type="match status" value="1"/>
</dbReference>
<sequence length="347" mass="37675">MATRTAQRAKNQARDTAGRAAGTAGKAGGAAQSADPSDQLRQALQDLTGTLTTRAVKAVTGRIGSTAERLNGYASGNGSGGLLSALTGKPALKAAVGAGLTGLKEKLGSALGGGGGGKGSDDPLKVTNIVESIDVGVPVDLAYDQWTRFTEFPTFMKKVENVEQVSDERLKWKAQVFWSHRTWESTILDQVPGDRIVWRSSGEKGYVDGAVTFHELAPNLTRILLVLEYHPQGFFERTGNLWRAQGRRARLELKHFRRHVMTESLLHADEIEGWRGEIRDGEVVDTGESEDTESGESDQDTEDTDEARERESEEDTDEAGAEPEPEDTDEAEESPRPRRRGTRGGRS</sequence>
<dbReference type="AlphaFoldDB" id="A0A2V4AIP9"/>
<keyword evidence="4" id="KW-1185">Reference proteome</keyword>
<evidence type="ECO:0000313" key="4">
    <source>
        <dbReference type="Proteomes" id="UP000249915"/>
    </source>
</evidence>
<protein>
    <submittedName>
        <fullName evidence="3">Cyclase</fullName>
    </submittedName>
</protein>
<dbReference type="InterPro" id="IPR023393">
    <property type="entry name" value="START-like_dom_sf"/>
</dbReference>
<dbReference type="InterPro" id="IPR047137">
    <property type="entry name" value="ORF3"/>
</dbReference>
<dbReference type="CDD" id="cd07817">
    <property type="entry name" value="SRPBCC_8"/>
    <property type="match status" value="1"/>
</dbReference>
<dbReference type="Gene3D" id="3.30.530.20">
    <property type="match status" value="1"/>
</dbReference>
<dbReference type="EMBL" id="MASW01000007">
    <property type="protein sequence ID" value="PXY19056.1"/>
    <property type="molecule type" value="Genomic_DNA"/>
</dbReference>
<dbReference type="InterPro" id="IPR005031">
    <property type="entry name" value="COQ10_START"/>
</dbReference>
<dbReference type="SUPFAM" id="SSF55961">
    <property type="entry name" value="Bet v1-like"/>
    <property type="match status" value="1"/>
</dbReference>